<dbReference type="Proteomes" id="UP000244929">
    <property type="component" value="Chromosome"/>
</dbReference>
<accession>A0A2S1R0T3</accession>
<dbReference type="KEGG" id="falb:HYN59_13985"/>
<dbReference type="InterPro" id="IPR024370">
    <property type="entry name" value="PBP_domain"/>
</dbReference>
<keyword evidence="4" id="KW-1185">Reference proteome</keyword>
<dbReference type="PANTHER" id="PTHR30570:SF1">
    <property type="entry name" value="PHOSPHATE-BINDING PROTEIN PSTS"/>
    <property type="match status" value="1"/>
</dbReference>
<dbReference type="Pfam" id="PF12849">
    <property type="entry name" value="PBP_like_2"/>
    <property type="match status" value="1"/>
</dbReference>
<name>A0A2S1R0T3_9FLAO</name>
<dbReference type="Gene3D" id="3.40.190.10">
    <property type="entry name" value="Periplasmic binding protein-like II"/>
    <property type="match status" value="2"/>
</dbReference>
<evidence type="ECO:0000256" key="1">
    <source>
        <dbReference type="ARBA" id="ARBA00022729"/>
    </source>
</evidence>
<protein>
    <submittedName>
        <fullName evidence="3">Phosphate ABC transporter substrate-binding protein</fullName>
    </submittedName>
</protein>
<gene>
    <name evidence="3" type="ORF">HYN59_13985</name>
</gene>
<dbReference type="SUPFAM" id="SSF53850">
    <property type="entry name" value="Periplasmic binding protein-like II"/>
    <property type="match status" value="1"/>
</dbReference>
<dbReference type="AlphaFoldDB" id="A0A2S1R0T3"/>
<dbReference type="EMBL" id="CP029186">
    <property type="protein sequence ID" value="AWH86151.1"/>
    <property type="molecule type" value="Genomic_DNA"/>
</dbReference>
<dbReference type="PANTHER" id="PTHR30570">
    <property type="entry name" value="PERIPLASMIC PHOSPHATE BINDING COMPONENT OF PHOSPHATE ABC TRANSPORTER"/>
    <property type="match status" value="1"/>
</dbReference>
<sequence>MKKTITIALSAVMLVGLLNSCGKKEAEKNADGTAKIEGTITMSGAFALYPLANVWAEEFRKEYPDVKFNISGGGAGKGMTDMLNGAADIAMYSKEISKIETDQGAYGFAVTKDAVIPTISASNPLLAQLKAEGLTRDELAAIFLKDGKQNWKKSTEKVNVYTRSDAAGAAETWAKYLGGKAQEELKGIAVFGDPGLADAVKKDKNGIGYNNVIYAYDINSGKKYLGLEVLPIDVNGNGKIDAEENFYESLGDITKAIADGRYPSPPARELFLVTKGKPASPAVKAFLNWVLTKGQNFVVSNGYILLEKDNIEKQIKKL</sequence>
<evidence type="ECO:0000313" key="4">
    <source>
        <dbReference type="Proteomes" id="UP000244929"/>
    </source>
</evidence>
<dbReference type="OrthoDB" id="1082996at2"/>
<dbReference type="InterPro" id="IPR050811">
    <property type="entry name" value="Phosphate_ABC_transporter"/>
</dbReference>
<reference evidence="3 4" key="1">
    <citation type="submission" date="2018-04" db="EMBL/GenBank/DDBJ databases">
        <title>Genome sequencing of Flavobacterium sp. HYN0059.</title>
        <authorList>
            <person name="Yi H."/>
            <person name="Baek C."/>
        </authorList>
    </citation>
    <scope>NUCLEOTIDE SEQUENCE [LARGE SCALE GENOMIC DNA]</scope>
    <source>
        <strain evidence="3 4">HYN0059</strain>
    </source>
</reference>
<keyword evidence="1" id="KW-0732">Signal</keyword>
<evidence type="ECO:0000313" key="3">
    <source>
        <dbReference type="EMBL" id="AWH86151.1"/>
    </source>
</evidence>
<evidence type="ECO:0000259" key="2">
    <source>
        <dbReference type="Pfam" id="PF12849"/>
    </source>
</evidence>
<organism evidence="3 4">
    <name type="scientific">Flavobacterium album</name>
    <dbReference type="NCBI Taxonomy" id="2175091"/>
    <lineage>
        <taxon>Bacteria</taxon>
        <taxon>Pseudomonadati</taxon>
        <taxon>Bacteroidota</taxon>
        <taxon>Flavobacteriia</taxon>
        <taxon>Flavobacteriales</taxon>
        <taxon>Flavobacteriaceae</taxon>
        <taxon>Flavobacterium</taxon>
    </lineage>
</organism>
<feature type="domain" description="PBP" evidence="2">
    <location>
        <begin position="30"/>
        <end position="292"/>
    </location>
</feature>
<dbReference type="RefSeq" id="WP_108778872.1">
    <property type="nucleotide sequence ID" value="NZ_CP029186.1"/>
</dbReference>
<proteinExistence type="predicted"/>